<organism evidence="1 2">
    <name type="scientific">Vibrio jasicida</name>
    <dbReference type="NCBI Taxonomy" id="766224"/>
    <lineage>
        <taxon>Bacteria</taxon>
        <taxon>Pseudomonadati</taxon>
        <taxon>Pseudomonadota</taxon>
        <taxon>Gammaproteobacteria</taxon>
        <taxon>Vibrionales</taxon>
        <taxon>Vibrionaceae</taxon>
        <taxon>Vibrio</taxon>
    </lineage>
</organism>
<name>A0AAU9QLX2_9VIBR</name>
<dbReference type="AlphaFoldDB" id="A0AAU9QLX2"/>
<proteinExistence type="predicted"/>
<dbReference type="Proteomes" id="UP001295462">
    <property type="component" value="Unassembled WGS sequence"/>
</dbReference>
<sequence length="94" mass="10718">MDLEPKNRLVQSQNKRDKVINWMPILVFKTAIQEVKIKSKIALKGLSAIKLTVVKDVTITRVVPLYNIACMFVLSAMVCETNLSTMRLLLCLRK</sequence>
<dbReference type="EMBL" id="CAKMUD010000072">
    <property type="protein sequence ID" value="CAH1587090.1"/>
    <property type="molecule type" value="Genomic_DNA"/>
</dbReference>
<gene>
    <name evidence="1" type="ORF">THF1A12_20355</name>
</gene>
<comment type="caution">
    <text evidence="1">The sequence shown here is derived from an EMBL/GenBank/DDBJ whole genome shotgun (WGS) entry which is preliminary data.</text>
</comment>
<evidence type="ECO:0000313" key="2">
    <source>
        <dbReference type="Proteomes" id="UP001295462"/>
    </source>
</evidence>
<evidence type="ECO:0000313" key="1">
    <source>
        <dbReference type="EMBL" id="CAH1587090.1"/>
    </source>
</evidence>
<accession>A0AAU9QLX2</accession>
<reference evidence="1" key="1">
    <citation type="submission" date="2022-01" db="EMBL/GenBank/DDBJ databases">
        <authorList>
            <person name="Lagorce A."/>
        </authorList>
    </citation>
    <scope>NUCLEOTIDE SEQUENCE</scope>
    <source>
        <strain evidence="1">Th15_F1_A12</strain>
    </source>
</reference>
<protein>
    <submittedName>
        <fullName evidence="1">Uncharacterized protein</fullName>
    </submittedName>
</protein>